<feature type="region of interest" description="Disordered" evidence="1">
    <location>
        <begin position="130"/>
        <end position="151"/>
    </location>
</feature>
<dbReference type="PANTHER" id="PTHR46082">
    <property type="entry name" value="ATP/GTP-BINDING PROTEIN-RELATED"/>
    <property type="match status" value="1"/>
</dbReference>
<dbReference type="InParanoid" id="A0A136J228"/>
<dbReference type="AlphaFoldDB" id="A0A136J228"/>
<reference evidence="3" key="1">
    <citation type="submission" date="2016-02" db="EMBL/GenBank/DDBJ databases">
        <title>Draft genome sequence of Microdochium bolleyi, a fungal endophyte of beachgrass.</title>
        <authorList>
            <consortium name="DOE Joint Genome Institute"/>
            <person name="David A.S."/>
            <person name="May G."/>
            <person name="Haridas S."/>
            <person name="Lim J."/>
            <person name="Wang M."/>
            <person name="Labutti K."/>
            <person name="Lipzen A."/>
            <person name="Barry K."/>
            <person name="Grigoriev I.V."/>
        </authorList>
    </citation>
    <scope>NUCLEOTIDE SEQUENCE [LARGE SCALE GENOMIC DNA]</scope>
    <source>
        <strain evidence="3">J235TASD1</strain>
    </source>
</reference>
<gene>
    <name evidence="2" type="ORF">Micbo1qcDRAFT_108023</name>
</gene>
<accession>A0A136J228</accession>
<protein>
    <submittedName>
        <fullName evidence="2">Uncharacterized protein</fullName>
    </submittedName>
</protein>
<dbReference type="Proteomes" id="UP000070501">
    <property type="component" value="Unassembled WGS sequence"/>
</dbReference>
<sequence>DATTEFSDAESLASREDFLTFKLAAKLRDDLGIDCIDEDVWSNLENILPDLFKDFAVDIAQESNSQLARNTMYYAYKNKQSITTSFLEPLRQDGDNQADVEVEPDFELLQARRERASLWALGTADIHEDSVLPNASDERASDTGDDESDFDSMEQEYKDYAETLDRAAAYQWLLGAVRRQIALADASQNLRGMVRRQLTHDLPRSKVSRHRQPPVYEVAITAEWDPRRFFQQQKFDESPDRAVQKLIVLVGSDTHAQAVTCEEYMIQTWSWMGRSTMDCFLELLRNGNYALRNSSSWISMALRDGTLIGTGCGTRAFVQSFSEQFVWLVAALQTSPDADKICFFAPSLSGPTIIPSAARSEQQADVAAALSYKVLIQPEPYSQELELETGRCWQSLFQNASVVKGYPIPRRSTPDYGLEISLSLMATLVEAQFLNVFRGTPMIKGFSTLLFPTKQTLDATIWHLTYNQDGSHISFVDGLSCYTPAIDIEAARQGRHILGWCKDAKLYAGAADAPYLISKSLLPEAHDGCILHGAAIQQGQLLKGVNYQLGTKDIPTRLGRLGSDSYLKSLQWLQTQRVVFWDEDEKRGWLINGVSGLLHLLRASIEYNCDSDFSDEFLLNADSLPDAKIPYTCKAAVEVLTKEVNKELKMFRNESEQFKDVVARFFNILEQMIAHQSVINKQCLTVPGSELPRRQLEGWDFSEFAEGRDPIDARFTEIPIIGRSWADFVRSMGAVVLFSRGFGDLIQPSASSSPCPWAQVPSGAYYLTCLVRDIQGLGQFRDQQSGKMATRIGSRFAWHNPGKVFEPCRCGIAEEGEHDSFVQVVLPAGTSEQMHLSENLGRPSKHGGAVILGHNPVFSWVWQDFGPPTLGNPHLFRDPPRRATPSSDSGYSSQAPGSNACPPAEPEIGIICALSKELKAVWALLDCVEQQGTNDNPYVFGHLGGYSVIAACLPKGEYGTAAAAAAATHMARSFPLLEFTLLIGIGGGIPSKANDVRLGDVVVGLPSNPQEHGLVQYDAGKVHQDRYELKRSSLQPPPRRVKNVVATIMEANPEQPEEPLHEFIQRIVQKCPEYENPGPDQDVLFEPNYASEVDCGSRPDLCTCKPQSRPERASTQPRIHYGTIASGNSVVKDAATRDELGVEYNAICVEMEAAGIANELQCLVIRGICDYADCHKNKIWQEYAAATAAAYAKYLL</sequence>
<dbReference type="PANTHER" id="PTHR46082:SF11">
    <property type="entry name" value="AAA+ ATPASE DOMAIN-CONTAINING PROTEIN-RELATED"/>
    <property type="match status" value="1"/>
</dbReference>
<keyword evidence="3" id="KW-1185">Reference proteome</keyword>
<dbReference type="STRING" id="196109.A0A136J228"/>
<evidence type="ECO:0000256" key="1">
    <source>
        <dbReference type="SAM" id="MobiDB-lite"/>
    </source>
</evidence>
<dbReference type="SUPFAM" id="SSF53167">
    <property type="entry name" value="Purine and uridine phosphorylases"/>
    <property type="match status" value="1"/>
</dbReference>
<feature type="non-terminal residue" evidence="2">
    <location>
        <position position="1196"/>
    </location>
</feature>
<evidence type="ECO:0000313" key="2">
    <source>
        <dbReference type="EMBL" id="KXJ91144.1"/>
    </source>
</evidence>
<proteinExistence type="predicted"/>
<organism evidence="2 3">
    <name type="scientific">Microdochium bolleyi</name>
    <dbReference type="NCBI Taxonomy" id="196109"/>
    <lineage>
        <taxon>Eukaryota</taxon>
        <taxon>Fungi</taxon>
        <taxon>Dikarya</taxon>
        <taxon>Ascomycota</taxon>
        <taxon>Pezizomycotina</taxon>
        <taxon>Sordariomycetes</taxon>
        <taxon>Xylariomycetidae</taxon>
        <taxon>Xylariales</taxon>
        <taxon>Microdochiaceae</taxon>
        <taxon>Microdochium</taxon>
    </lineage>
</organism>
<feature type="compositionally biased region" description="Basic and acidic residues" evidence="1">
    <location>
        <begin position="130"/>
        <end position="142"/>
    </location>
</feature>
<dbReference type="GO" id="GO:0009116">
    <property type="term" value="P:nucleoside metabolic process"/>
    <property type="evidence" value="ECO:0007669"/>
    <property type="project" value="InterPro"/>
</dbReference>
<dbReference type="InterPro" id="IPR053137">
    <property type="entry name" value="NLR-like"/>
</dbReference>
<dbReference type="GO" id="GO:0003824">
    <property type="term" value="F:catalytic activity"/>
    <property type="evidence" value="ECO:0007669"/>
    <property type="project" value="InterPro"/>
</dbReference>
<feature type="region of interest" description="Disordered" evidence="1">
    <location>
        <begin position="871"/>
        <end position="902"/>
    </location>
</feature>
<feature type="compositionally biased region" description="Polar residues" evidence="1">
    <location>
        <begin position="884"/>
        <end position="897"/>
    </location>
</feature>
<dbReference type="Gene3D" id="3.40.50.1580">
    <property type="entry name" value="Nucleoside phosphorylase domain"/>
    <property type="match status" value="1"/>
</dbReference>
<dbReference type="InterPro" id="IPR035994">
    <property type="entry name" value="Nucleoside_phosphorylase_sf"/>
</dbReference>
<dbReference type="OrthoDB" id="1577640at2759"/>
<evidence type="ECO:0000313" key="3">
    <source>
        <dbReference type="Proteomes" id="UP000070501"/>
    </source>
</evidence>
<name>A0A136J228_9PEZI</name>
<dbReference type="EMBL" id="KQ964251">
    <property type="protein sequence ID" value="KXJ91144.1"/>
    <property type="molecule type" value="Genomic_DNA"/>
</dbReference>
<feature type="non-terminal residue" evidence="2">
    <location>
        <position position="1"/>
    </location>
</feature>